<evidence type="ECO:0000313" key="2">
    <source>
        <dbReference type="EMBL" id="KXZ50339.1"/>
    </source>
</evidence>
<evidence type="ECO:0000313" key="3">
    <source>
        <dbReference type="Proteomes" id="UP000075714"/>
    </source>
</evidence>
<dbReference type="Proteomes" id="UP000075714">
    <property type="component" value="Unassembled WGS sequence"/>
</dbReference>
<protein>
    <submittedName>
        <fullName evidence="2">Uncharacterized protein</fullName>
    </submittedName>
</protein>
<dbReference type="SUPFAM" id="SSF47473">
    <property type="entry name" value="EF-hand"/>
    <property type="match status" value="1"/>
</dbReference>
<name>A0A150GKG7_GONPE</name>
<proteinExistence type="predicted"/>
<dbReference type="STRING" id="33097.A0A150GKG7"/>
<dbReference type="Gene3D" id="1.10.238.10">
    <property type="entry name" value="EF-hand"/>
    <property type="match status" value="1"/>
</dbReference>
<dbReference type="EMBL" id="LSYV01000018">
    <property type="protein sequence ID" value="KXZ50339.1"/>
    <property type="molecule type" value="Genomic_DNA"/>
</dbReference>
<feature type="compositionally biased region" description="Basic and acidic residues" evidence="1">
    <location>
        <begin position="43"/>
        <end position="52"/>
    </location>
</feature>
<feature type="region of interest" description="Disordered" evidence="1">
    <location>
        <begin position="1"/>
        <end position="52"/>
    </location>
</feature>
<sequence>MDEEYRKTDAINRQFMRMAPPPPAPARRGTYGELAKPTISPDTLREKKWDQPEPRALRASLAVAAEKGMSSADAPETMFLVRGLDSDALMVGLKRVFEGYAAVGGGADRGALDKPRWSAVLRAAGLVAESGPLPQRRVDAIYGQFIEALRHVSVAHRLALNEVMERLVAVGPPAQTDPLLAALKRVYSAHATAGRMVERAALDRPRWAACLRQAGLLHEGGPLSGSRADDVFSRCVPHGSSLLGFLQFLEALRQVPALHRTGLDEVMQRLVAAGGPQ</sequence>
<feature type="compositionally biased region" description="Basic and acidic residues" evidence="1">
    <location>
        <begin position="1"/>
        <end position="10"/>
    </location>
</feature>
<organism evidence="2 3">
    <name type="scientific">Gonium pectorale</name>
    <name type="common">Green alga</name>
    <dbReference type="NCBI Taxonomy" id="33097"/>
    <lineage>
        <taxon>Eukaryota</taxon>
        <taxon>Viridiplantae</taxon>
        <taxon>Chlorophyta</taxon>
        <taxon>core chlorophytes</taxon>
        <taxon>Chlorophyceae</taxon>
        <taxon>CS clade</taxon>
        <taxon>Chlamydomonadales</taxon>
        <taxon>Volvocaceae</taxon>
        <taxon>Gonium</taxon>
    </lineage>
</organism>
<reference evidence="3" key="1">
    <citation type="journal article" date="2016" name="Nat. Commun.">
        <title>The Gonium pectorale genome demonstrates co-option of cell cycle regulation during the evolution of multicellularity.</title>
        <authorList>
            <person name="Hanschen E.R."/>
            <person name="Marriage T.N."/>
            <person name="Ferris P.J."/>
            <person name="Hamaji T."/>
            <person name="Toyoda A."/>
            <person name="Fujiyama A."/>
            <person name="Neme R."/>
            <person name="Noguchi H."/>
            <person name="Minakuchi Y."/>
            <person name="Suzuki M."/>
            <person name="Kawai-Toyooka H."/>
            <person name="Smith D.R."/>
            <person name="Sparks H."/>
            <person name="Anderson J."/>
            <person name="Bakaric R."/>
            <person name="Luria V."/>
            <person name="Karger A."/>
            <person name="Kirschner M.W."/>
            <person name="Durand P.M."/>
            <person name="Michod R.E."/>
            <person name="Nozaki H."/>
            <person name="Olson B.J."/>
        </authorList>
    </citation>
    <scope>NUCLEOTIDE SEQUENCE [LARGE SCALE GENOMIC DNA]</scope>
    <source>
        <strain evidence="3">NIES-2863</strain>
    </source>
</reference>
<dbReference type="InterPro" id="IPR011992">
    <property type="entry name" value="EF-hand-dom_pair"/>
</dbReference>
<comment type="caution">
    <text evidence="2">The sequence shown here is derived from an EMBL/GenBank/DDBJ whole genome shotgun (WGS) entry which is preliminary data.</text>
</comment>
<accession>A0A150GKG7</accession>
<gene>
    <name evidence="2" type="ORF">GPECTOR_17g980</name>
</gene>
<evidence type="ECO:0000256" key="1">
    <source>
        <dbReference type="SAM" id="MobiDB-lite"/>
    </source>
</evidence>
<dbReference type="AlphaFoldDB" id="A0A150GKG7"/>
<keyword evidence="3" id="KW-1185">Reference proteome</keyword>